<evidence type="ECO:0000313" key="2">
    <source>
        <dbReference type="EMBL" id="KAJ8336872.1"/>
    </source>
</evidence>
<dbReference type="OrthoDB" id="446293at2759"/>
<accession>A0A9Q1IEN2</accession>
<feature type="compositionally biased region" description="Polar residues" evidence="1">
    <location>
        <begin position="412"/>
        <end position="421"/>
    </location>
</feature>
<proteinExistence type="predicted"/>
<evidence type="ECO:0000313" key="3">
    <source>
        <dbReference type="Proteomes" id="UP001152622"/>
    </source>
</evidence>
<evidence type="ECO:0000256" key="1">
    <source>
        <dbReference type="SAM" id="MobiDB-lite"/>
    </source>
</evidence>
<organism evidence="2 3">
    <name type="scientific">Synaphobranchus kaupii</name>
    <name type="common">Kaup's arrowtooth eel</name>
    <dbReference type="NCBI Taxonomy" id="118154"/>
    <lineage>
        <taxon>Eukaryota</taxon>
        <taxon>Metazoa</taxon>
        <taxon>Chordata</taxon>
        <taxon>Craniata</taxon>
        <taxon>Vertebrata</taxon>
        <taxon>Euteleostomi</taxon>
        <taxon>Actinopterygii</taxon>
        <taxon>Neopterygii</taxon>
        <taxon>Teleostei</taxon>
        <taxon>Anguilliformes</taxon>
        <taxon>Synaphobranchidae</taxon>
        <taxon>Synaphobranchus</taxon>
    </lineage>
</organism>
<protein>
    <submittedName>
        <fullName evidence="2">Uncharacterized protein</fullName>
    </submittedName>
</protein>
<gene>
    <name evidence="2" type="ORF">SKAU_G00380920</name>
</gene>
<feature type="region of interest" description="Disordered" evidence="1">
    <location>
        <begin position="16"/>
        <end position="72"/>
    </location>
</feature>
<feature type="compositionally biased region" description="Polar residues" evidence="1">
    <location>
        <begin position="18"/>
        <end position="30"/>
    </location>
</feature>
<feature type="region of interest" description="Disordered" evidence="1">
    <location>
        <begin position="283"/>
        <end position="421"/>
    </location>
</feature>
<dbReference type="EMBL" id="JAINUF010000019">
    <property type="protein sequence ID" value="KAJ8336872.1"/>
    <property type="molecule type" value="Genomic_DNA"/>
</dbReference>
<dbReference type="Proteomes" id="UP001152622">
    <property type="component" value="Chromosome 19"/>
</dbReference>
<comment type="caution">
    <text evidence="2">The sequence shown here is derived from an EMBL/GenBank/DDBJ whole genome shotgun (WGS) entry which is preliminary data.</text>
</comment>
<name>A0A9Q1IEN2_SYNKA</name>
<sequence length="421" mass="43992">MPGIVFTNEHGLEIQDATEGSEQGLHSAQGTADGANLDWGLSAQAGSDCSGSEYETADEWAEHGGQNGGWASAEEEPVSVGTVGLTVEGATEQPSLDESTEEQGSFSDWGVGDQVDPFQTQTDPFQTQTDPFQTQTDPFQTQTDPFQTQIDPLQTQADPFQTQADEENAGPACETLFQVAEPAVPSTVTVPMVQSTVDPFQGADVFADPHVDPFAQAGCAELVLDFVSDPFAEPLGGGGWASDPFASDGSQLWPENWAPAAGGENWAFPGASEGQPNGFVQWGAFPGPAASGEGGAAGSDSPWQEVCGTIGFFSSGDQGELTASRGHGDQDPSAALPGGPGQGENKANDPLKGRHVPPGAKLDARGSRINTIEAAPGHKDTENSDLSEDEATNRRYGKLYQEVDTEKEEVPSTLSSPPYIA</sequence>
<reference evidence="2" key="1">
    <citation type="journal article" date="2023" name="Science">
        <title>Genome structures resolve the early diversification of teleost fishes.</title>
        <authorList>
            <person name="Parey E."/>
            <person name="Louis A."/>
            <person name="Montfort J."/>
            <person name="Bouchez O."/>
            <person name="Roques C."/>
            <person name="Iampietro C."/>
            <person name="Lluch J."/>
            <person name="Castinel A."/>
            <person name="Donnadieu C."/>
            <person name="Desvignes T."/>
            <person name="Floi Bucao C."/>
            <person name="Jouanno E."/>
            <person name="Wen M."/>
            <person name="Mejri S."/>
            <person name="Dirks R."/>
            <person name="Jansen H."/>
            <person name="Henkel C."/>
            <person name="Chen W.J."/>
            <person name="Zahm M."/>
            <person name="Cabau C."/>
            <person name="Klopp C."/>
            <person name="Thompson A.W."/>
            <person name="Robinson-Rechavi M."/>
            <person name="Braasch I."/>
            <person name="Lecointre G."/>
            <person name="Bobe J."/>
            <person name="Postlethwait J.H."/>
            <person name="Berthelot C."/>
            <person name="Roest Crollius H."/>
            <person name="Guiguen Y."/>
        </authorList>
    </citation>
    <scope>NUCLEOTIDE SEQUENCE</scope>
    <source>
        <strain evidence="2">WJC10195</strain>
    </source>
</reference>
<dbReference type="AlphaFoldDB" id="A0A9Q1IEN2"/>
<keyword evidence="3" id="KW-1185">Reference proteome</keyword>